<dbReference type="Proteomes" id="UP001150238">
    <property type="component" value="Unassembled WGS sequence"/>
</dbReference>
<protein>
    <submittedName>
        <fullName evidence="1">Uncharacterized protein</fullName>
    </submittedName>
</protein>
<accession>A0A9W9DLF5</accession>
<evidence type="ECO:0000313" key="1">
    <source>
        <dbReference type="EMBL" id="KAJ4476002.1"/>
    </source>
</evidence>
<proteinExistence type="predicted"/>
<reference evidence="1" key="2">
    <citation type="journal article" date="2023" name="Proc. Natl. Acad. Sci. U.S.A.">
        <title>A global phylogenomic analysis of the shiitake genus Lentinula.</title>
        <authorList>
            <person name="Sierra-Patev S."/>
            <person name="Min B."/>
            <person name="Naranjo-Ortiz M."/>
            <person name="Looney B."/>
            <person name="Konkel Z."/>
            <person name="Slot J.C."/>
            <person name="Sakamoto Y."/>
            <person name="Steenwyk J.L."/>
            <person name="Rokas A."/>
            <person name="Carro J."/>
            <person name="Camarero S."/>
            <person name="Ferreira P."/>
            <person name="Molpeceres G."/>
            <person name="Ruiz-Duenas F.J."/>
            <person name="Serrano A."/>
            <person name="Henrissat B."/>
            <person name="Drula E."/>
            <person name="Hughes K.W."/>
            <person name="Mata J.L."/>
            <person name="Ishikawa N.K."/>
            <person name="Vargas-Isla R."/>
            <person name="Ushijima S."/>
            <person name="Smith C.A."/>
            <person name="Donoghue J."/>
            <person name="Ahrendt S."/>
            <person name="Andreopoulos W."/>
            <person name="He G."/>
            <person name="LaButti K."/>
            <person name="Lipzen A."/>
            <person name="Ng V."/>
            <person name="Riley R."/>
            <person name="Sandor L."/>
            <person name="Barry K."/>
            <person name="Martinez A.T."/>
            <person name="Xiao Y."/>
            <person name="Gibbons J.G."/>
            <person name="Terashima K."/>
            <person name="Grigoriev I.V."/>
            <person name="Hibbett D."/>
        </authorList>
    </citation>
    <scope>NUCLEOTIDE SEQUENCE</scope>
    <source>
        <strain evidence="1">Sp2 HRB7682 ss15</strain>
    </source>
</reference>
<evidence type="ECO:0000313" key="2">
    <source>
        <dbReference type="Proteomes" id="UP001150238"/>
    </source>
</evidence>
<organism evidence="1 2">
    <name type="scientific">Lentinula lateritia</name>
    <dbReference type="NCBI Taxonomy" id="40482"/>
    <lineage>
        <taxon>Eukaryota</taxon>
        <taxon>Fungi</taxon>
        <taxon>Dikarya</taxon>
        <taxon>Basidiomycota</taxon>
        <taxon>Agaricomycotina</taxon>
        <taxon>Agaricomycetes</taxon>
        <taxon>Agaricomycetidae</taxon>
        <taxon>Agaricales</taxon>
        <taxon>Marasmiineae</taxon>
        <taxon>Omphalotaceae</taxon>
        <taxon>Lentinula</taxon>
    </lineage>
</organism>
<reference evidence="1" key="1">
    <citation type="submission" date="2022-08" db="EMBL/GenBank/DDBJ databases">
        <authorList>
            <consortium name="DOE Joint Genome Institute"/>
            <person name="Min B."/>
            <person name="Riley R."/>
            <person name="Sierra-Patev S."/>
            <person name="Naranjo-Ortiz M."/>
            <person name="Looney B."/>
            <person name="Konkel Z."/>
            <person name="Slot J.C."/>
            <person name="Sakamoto Y."/>
            <person name="Steenwyk J.L."/>
            <person name="Rokas A."/>
            <person name="Carro J."/>
            <person name="Camarero S."/>
            <person name="Ferreira P."/>
            <person name="Molpeceres G."/>
            <person name="Ruiz-Duenas F.J."/>
            <person name="Serrano A."/>
            <person name="Henrissat B."/>
            <person name="Drula E."/>
            <person name="Hughes K.W."/>
            <person name="Mata J.L."/>
            <person name="Ishikawa N.K."/>
            <person name="Vargas-Isla R."/>
            <person name="Ushijima S."/>
            <person name="Smith C.A."/>
            <person name="Ahrendt S."/>
            <person name="Andreopoulos W."/>
            <person name="He G."/>
            <person name="Labutti K."/>
            <person name="Lipzen A."/>
            <person name="Ng V."/>
            <person name="Sandor L."/>
            <person name="Barry K."/>
            <person name="Martinez A.T."/>
            <person name="Xiao Y."/>
            <person name="Gibbons J.G."/>
            <person name="Terashima K."/>
            <person name="Hibbett D.S."/>
            <person name="Grigoriev I.V."/>
        </authorList>
    </citation>
    <scope>NUCLEOTIDE SEQUENCE</scope>
    <source>
        <strain evidence="1">Sp2 HRB7682 ss15</strain>
    </source>
</reference>
<sequence>MSSTATATVNPPLLSLTPINIIDGILDYLVNDVPSLYRLGICSKTWCRSTLPILYRTCTTLALPTLGSNDPFTLKIIAVHPANFVRQLLIYTEDHEQCVQQHFRDAVMNIDIYSQKALTHFNYISEDLSLHDVWNDYIPNSLRIENITLNCPLQRQTPQVLSLFSLCTRKITFNWKYITHQTSYTAIATLLPLLSNTSSRITSLHLAIPHILDITDSKLLQSVLDSKQFHFPQLAEFYLEEFLADIVITPFLQRHPTICMLTASWLHAGDADEEIKAGTLLRNLTGFDGLPVDAVHLTTIISTPLTTLELHGPSSNVVDDTLVCAALFNSGSLRQLYLHTSFTLTHIQTISDSVPNLTALHLPLAATTLSTDV</sequence>
<dbReference type="EMBL" id="JANVFS010000021">
    <property type="protein sequence ID" value="KAJ4476002.1"/>
    <property type="molecule type" value="Genomic_DNA"/>
</dbReference>
<name>A0A9W9DLF5_9AGAR</name>
<comment type="caution">
    <text evidence="1">The sequence shown here is derived from an EMBL/GenBank/DDBJ whole genome shotgun (WGS) entry which is preliminary data.</text>
</comment>
<gene>
    <name evidence="1" type="ORF">C8J55DRAFT_562040</name>
</gene>
<dbReference type="AlphaFoldDB" id="A0A9W9DLF5"/>